<keyword evidence="10 12" id="KW-0786">Thiamine pyrophosphate</keyword>
<dbReference type="InterPro" id="IPR047213">
    <property type="entry name" value="TPP_PYR_PDC_IPDC-like"/>
</dbReference>
<dbReference type="FunFam" id="3.40.50.970:FF:000024">
    <property type="entry name" value="Pyruvate decarboxylase isozyme"/>
    <property type="match status" value="1"/>
</dbReference>
<dbReference type="GO" id="GO:0004737">
    <property type="term" value="F:pyruvate decarboxylase activity"/>
    <property type="evidence" value="ECO:0007669"/>
    <property type="project" value="UniProtKB-EC"/>
</dbReference>
<evidence type="ECO:0000256" key="6">
    <source>
        <dbReference type="ARBA" id="ARBA00013202"/>
    </source>
</evidence>
<dbReference type="CDD" id="cd07038">
    <property type="entry name" value="TPP_PYR_PDC_IPDC_like"/>
    <property type="match status" value="1"/>
</dbReference>
<comment type="catalytic activity">
    <reaction evidence="1">
        <text>a 2-oxocarboxylate + H(+) = an aldehyde + CO2</text>
        <dbReference type="Rhea" id="RHEA:11628"/>
        <dbReference type="ChEBI" id="CHEBI:15378"/>
        <dbReference type="ChEBI" id="CHEBI:16526"/>
        <dbReference type="ChEBI" id="CHEBI:17478"/>
        <dbReference type="ChEBI" id="CHEBI:35179"/>
        <dbReference type="EC" id="4.1.1.1"/>
    </reaction>
</comment>
<proteinExistence type="inferred from homology"/>
<protein>
    <recommendedName>
        <fullName evidence="6">pyruvate decarboxylase</fullName>
        <ecNumber evidence="6">4.1.1.1</ecNumber>
    </recommendedName>
</protein>
<dbReference type="SUPFAM" id="SSF52467">
    <property type="entry name" value="DHS-like NAD/FAD-binding domain"/>
    <property type="match status" value="1"/>
</dbReference>
<evidence type="ECO:0000256" key="10">
    <source>
        <dbReference type="ARBA" id="ARBA00023052"/>
    </source>
</evidence>
<feature type="domain" description="Thiamine pyrophosphate enzyme central" evidence="14">
    <location>
        <begin position="353"/>
        <end position="469"/>
    </location>
</feature>
<dbReference type="SUPFAM" id="SSF52518">
    <property type="entry name" value="Thiamin diphosphate-binding fold (THDP-binding)"/>
    <property type="match status" value="2"/>
</dbReference>
<evidence type="ECO:0000256" key="13">
    <source>
        <dbReference type="SAM" id="MobiDB-lite"/>
    </source>
</evidence>
<comment type="similarity">
    <text evidence="4 12">Belongs to the TPP enzyme family.</text>
</comment>
<dbReference type="AlphaFoldDB" id="A0A2P6TB70"/>
<evidence type="ECO:0000256" key="12">
    <source>
        <dbReference type="RuleBase" id="RU362132"/>
    </source>
</evidence>
<evidence type="ECO:0000256" key="3">
    <source>
        <dbReference type="ARBA" id="ARBA00001964"/>
    </source>
</evidence>
<dbReference type="FunFam" id="3.40.50.1220:FF:000009">
    <property type="entry name" value="Pyruvate decarboxylase 1"/>
    <property type="match status" value="1"/>
</dbReference>
<dbReference type="STRING" id="3076.A0A2P6TB70"/>
<comment type="cofactor">
    <cofactor evidence="3">
        <name>thiamine diphosphate</name>
        <dbReference type="ChEBI" id="CHEBI:58937"/>
    </cofactor>
</comment>
<evidence type="ECO:0000256" key="8">
    <source>
        <dbReference type="ARBA" id="ARBA00022793"/>
    </source>
</evidence>
<dbReference type="Pfam" id="PF02776">
    <property type="entry name" value="TPP_enzyme_N"/>
    <property type="match status" value="1"/>
</dbReference>
<dbReference type="GO" id="GO:0000287">
    <property type="term" value="F:magnesium ion binding"/>
    <property type="evidence" value="ECO:0007669"/>
    <property type="project" value="InterPro"/>
</dbReference>
<dbReference type="InterPro" id="IPR029062">
    <property type="entry name" value="Class_I_gatase-like"/>
</dbReference>
<evidence type="ECO:0000259" key="16">
    <source>
        <dbReference type="Pfam" id="PF02776"/>
    </source>
</evidence>
<dbReference type="EC" id="4.1.1.1" evidence="6"/>
<evidence type="ECO:0000259" key="14">
    <source>
        <dbReference type="Pfam" id="PF00205"/>
    </source>
</evidence>
<keyword evidence="18" id="KW-0670">Pyruvate</keyword>
<comment type="caution">
    <text evidence="18">The sequence shown here is derived from an EMBL/GenBank/DDBJ whole genome shotgun (WGS) entry which is preliminary data.</text>
</comment>
<evidence type="ECO:0000256" key="7">
    <source>
        <dbReference type="ARBA" id="ARBA00022723"/>
    </source>
</evidence>
<dbReference type="PANTHER" id="PTHR43452">
    <property type="entry name" value="PYRUVATE DECARBOXYLASE"/>
    <property type="match status" value="1"/>
</dbReference>
<dbReference type="InterPro" id="IPR012001">
    <property type="entry name" value="Thiamin_PyroP_enz_TPP-bd_dom"/>
</dbReference>
<dbReference type="InterPro" id="IPR029061">
    <property type="entry name" value="THDP-binding"/>
</dbReference>
<evidence type="ECO:0000256" key="1">
    <source>
        <dbReference type="ARBA" id="ARBA00001041"/>
    </source>
</evidence>
<feature type="domain" description="Biotin-protein ligase N-terminal" evidence="17">
    <location>
        <begin position="1"/>
        <end position="88"/>
    </location>
</feature>
<dbReference type="Pfam" id="PF02775">
    <property type="entry name" value="TPP_enzyme_C"/>
    <property type="match status" value="1"/>
</dbReference>
<keyword evidence="7" id="KW-0479">Metal-binding</keyword>
<gene>
    <name evidence="18" type="ORF">C2E21_9553</name>
</gene>
<dbReference type="Pfam" id="PF09825">
    <property type="entry name" value="BPL_N"/>
    <property type="match status" value="1"/>
</dbReference>
<dbReference type="GO" id="GO:0000949">
    <property type="term" value="P:aromatic amino acid family catabolic process to alcohol via Ehrlich pathway"/>
    <property type="evidence" value="ECO:0007669"/>
    <property type="project" value="TreeGrafter"/>
</dbReference>
<dbReference type="InterPro" id="IPR029035">
    <property type="entry name" value="DHS-like_NAD/FAD-binding_dom"/>
</dbReference>
<reference evidence="18 19" key="1">
    <citation type="journal article" date="2018" name="Plant J.">
        <title>Genome sequences of Chlorella sorokiniana UTEX 1602 and Micractinium conductrix SAG 241.80: implications to maltose excretion by a green alga.</title>
        <authorList>
            <person name="Arriola M.B."/>
            <person name="Velmurugan N."/>
            <person name="Zhang Y."/>
            <person name="Plunkett M.H."/>
            <person name="Hondzo H."/>
            <person name="Barney B.M."/>
        </authorList>
    </citation>
    <scope>NUCLEOTIDE SEQUENCE [LARGE SCALE GENOMIC DNA]</scope>
    <source>
        <strain evidence="19">UTEX 1602</strain>
    </source>
</reference>
<evidence type="ECO:0000313" key="18">
    <source>
        <dbReference type="EMBL" id="PRW05803.1"/>
    </source>
</evidence>
<keyword evidence="9" id="KW-0460">Magnesium</keyword>
<evidence type="ECO:0000256" key="9">
    <source>
        <dbReference type="ARBA" id="ARBA00022842"/>
    </source>
</evidence>
<dbReference type="EMBL" id="LHPG02000029">
    <property type="protein sequence ID" value="PRW05803.1"/>
    <property type="molecule type" value="Genomic_DNA"/>
</dbReference>
<dbReference type="Pfam" id="PF00205">
    <property type="entry name" value="TPP_enzyme_M"/>
    <property type="match status" value="1"/>
</dbReference>
<dbReference type="InterPro" id="IPR047214">
    <property type="entry name" value="TPP_PDC_IPDC"/>
</dbReference>
<evidence type="ECO:0000259" key="15">
    <source>
        <dbReference type="Pfam" id="PF02775"/>
    </source>
</evidence>
<evidence type="ECO:0000256" key="4">
    <source>
        <dbReference type="ARBA" id="ARBA00007812"/>
    </source>
</evidence>
<dbReference type="InterPro" id="IPR012110">
    <property type="entry name" value="PDC/IPDC-like"/>
</dbReference>
<dbReference type="OrthoDB" id="3970464at2759"/>
<dbReference type="PANTHER" id="PTHR43452:SF1">
    <property type="entry name" value="PYRUVATE DECARBOXYLASE C186.09-RELATED"/>
    <property type="match status" value="1"/>
</dbReference>
<feature type="domain" description="Thiamine pyrophosphate enzyme N-terminal TPP-binding" evidence="16">
    <location>
        <begin position="153"/>
        <end position="255"/>
    </location>
</feature>
<feature type="region of interest" description="Disordered" evidence="13">
    <location>
        <begin position="82"/>
        <end position="111"/>
    </location>
</feature>
<evidence type="ECO:0000256" key="5">
    <source>
        <dbReference type="ARBA" id="ARBA00011881"/>
    </source>
</evidence>
<keyword evidence="8" id="KW-0210">Decarboxylase</keyword>
<name>A0A2P6TB70_CHLSO</name>
<evidence type="ECO:0000256" key="2">
    <source>
        <dbReference type="ARBA" id="ARBA00001920"/>
    </source>
</evidence>
<dbReference type="SUPFAM" id="SSF52317">
    <property type="entry name" value="Class I glutamine amidotransferase-like"/>
    <property type="match status" value="1"/>
</dbReference>
<keyword evidence="19" id="KW-1185">Reference proteome</keyword>
<dbReference type="CDD" id="cd02005">
    <property type="entry name" value="TPP_PDC_IPDC"/>
    <property type="match status" value="1"/>
</dbReference>
<organism evidence="18 19">
    <name type="scientific">Chlorella sorokiniana</name>
    <name type="common">Freshwater green alga</name>
    <dbReference type="NCBI Taxonomy" id="3076"/>
    <lineage>
        <taxon>Eukaryota</taxon>
        <taxon>Viridiplantae</taxon>
        <taxon>Chlorophyta</taxon>
        <taxon>core chlorophytes</taxon>
        <taxon>Trebouxiophyceae</taxon>
        <taxon>Chlorellales</taxon>
        <taxon>Chlorellaceae</taxon>
        <taxon>Chlorella clade</taxon>
        <taxon>Chlorella</taxon>
    </lineage>
</organism>
<dbReference type="InterPro" id="IPR000399">
    <property type="entry name" value="TPP-bd_CS"/>
</dbReference>
<dbReference type="Gene3D" id="3.40.50.1220">
    <property type="entry name" value="TPP-binding domain"/>
    <property type="match status" value="1"/>
</dbReference>
<dbReference type="InterPro" id="IPR012000">
    <property type="entry name" value="Thiamin_PyroP_enz_cen_dom"/>
</dbReference>
<dbReference type="Proteomes" id="UP000239899">
    <property type="component" value="Unassembled WGS sequence"/>
</dbReference>
<accession>A0A2P6TB70</accession>
<comment type="cofactor">
    <cofactor evidence="2">
        <name>a metal cation</name>
        <dbReference type="ChEBI" id="CHEBI:25213"/>
    </cofactor>
</comment>
<dbReference type="GO" id="GO:0030976">
    <property type="term" value="F:thiamine pyrophosphate binding"/>
    <property type="evidence" value="ECO:0007669"/>
    <property type="project" value="InterPro"/>
</dbReference>
<keyword evidence="11" id="KW-0456">Lyase</keyword>
<feature type="compositionally biased region" description="Low complexity" evidence="13">
    <location>
        <begin position="98"/>
        <end position="111"/>
    </location>
</feature>
<sequence length="713" mass="76321">MPGGADLPYCKHLNGRGNALIRDYVEGGGSYMGLCAGAYYACARVEFEPGSRLEVVGDRELRFFPGKAAGCIYPGMAGRASSEGAQVPPLPPFDQKTSPRSPRSPSSASLSGRRLLERLDEAAPLLERTNTLQRTFSRVVHTSADAEVPGPRSLGRLLAERLVALGVTHFFGVPGDFNLALLDELISEPRLKMISCCNELNAGYAAEGYARAKGLAALVTTFSVGGLSALNAVAGAYAENQPVVCIVGAPYSTAWSLPRVLHHTLGKAGQLDFELECFRPVTCYQAQLRRVDTPAEMVRKLYLALRAAVEQRLPVYISVPSDFAAMQHAAFAQAVPPPPPALVSVPSRLEAAVARVADFLNRATKPVLVAGAHMRSSRARAAMVALAEASGMPVAVMLNSKGLFPEDHPNFIGLFWSSLSSPGTGEIVVSADAYCMVGPVFTDVSTAGYTHMIAPSALVEVQRDAVLVGTSGLYGLVAMEDFLEALIPKVRRNSRALDKWRAQHIPPGVPPALPPGTPLAVNRVFKHLQAVLDSSHALVVDIGDGLYFAAKLRLPHGCPFEIQACYASIGWSIGATLGYGIAEPQRRVVTVVGDGAAQMTVQELSTLMRYKVNPIVLLSNNGSYTIESEIHDGPYNRIQQWDWCKVAEGMDVSGNLRAFKVTTEEEVAAALREAVKLRDKTVLIECILDPGDCSVEVLTMGKLMANTNAGVKS</sequence>
<feature type="domain" description="Thiamine pyrophosphate enzyme TPP-binding" evidence="15">
    <location>
        <begin position="564"/>
        <end position="686"/>
    </location>
</feature>
<comment type="subunit">
    <text evidence="5">Homotetramer.</text>
</comment>
<dbReference type="Gene3D" id="3.40.50.970">
    <property type="match status" value="2"/>
</dbReference>
<dbReference type="InterPro" id="IPR011766">
    <property type="entry name" value="TPP_enzyme_TPP-bd"/>
</dbReference>
<evidence type="ECO:0000313" key="19">
    <source>
        <dbReference type="Proteomes" id="UP000239899"/>
    </source>
</evidence>
<evidence type="ECO:0000256" key="11">
    <source>
        <dbReference type="ARBA" id="ARBA00023239"/>
    </source>
</evidence>
<evidence type="ECO:0000259" key="17">
    <source>
        <dbReference type="Pfam" id="PF09825"/>
    </source>
</evidence>
<dbReference type="GO" id="GO:0005829">
    <property type="term" value="C:cytosol"/>
    <property type="evidence" value="ECO:0007669"/>
    <property type="project" value="TreeGrafter"/>
</dbReference>
<dbReference type="PROSITE" id="PS00187">
    <property type="entry name" value="TPP_ENZYMES"/>
    <property type="match status" value="1"/>
</dbReference>
<dbReference type="InterPro" id="IPR019197">
    <property type="entry name" value="Biotin-prot_ligase_N"/>
</dbReference>